<protein>
    <submittedName>
        <fullName evidence="11">UL11 product homolog</fullName>
    </submittedName>
</protein>
<evidence type="ECO:0000256" key="2">
    <source>
        <dbReference type="ARBA" id="ARBA00022553"/>
    </source>
</evidence>
<evidence type="ECO:0000256" key="7">
    <source>
        <dbReference type="ARBA" id="ARBA00022870"/>
    </source>
</evidence>
<dbReference type="InterPro" id="IPR024351">
    <property type="entry name" value="Tegument_UL11_Herpesvir"/>
</dbReference>
<keyword evidence="2" id="KW-0597">Phosphoprotein</keyword>
<keyword evidence="1" id="KW-1032">Host cell membrane</keyword>
<keyword evidence="3" id="KW-0920">Virion tegument</keyword>
<accession>A0A1P7U064</accession>
<evidence type="ECO:0000256" key="1">
    <source>
        <dbReference type="ARBA" id="ARBA00022511"/>
    </source>
</evidence>
<proteinExistence type="predicted"/>
<keyword evidence="4" id="KW-0519">Myristate</keyword>
<dbReference type="Proteomes" id="UP000133659">
    <property type="component" value="Genome"/>
</dbReference>
<keyword evidence="6" id="KW-0946">Virion</keyword>
<keyword evidence="8" id="KW-0472">Membrane</keyword>
<evidence type="ECO:0000256" key="4">
    <source>
        <dbReference type="ARBA" id="ARBA00022707"/>
    </source>
</evidence>
<gene>
    <name evidence="11" type="primary">ORF 16</name>
</gene>
<evidence type="ECO:0000256" key="6">
    <source>
        <dbReference type="ARBA" id="ARBA00022844"/>
    </source>
</evidence>
<dbReference type="Pfam" id="PF11094">
    <property type="entry name" value="UL11"/>
    <property type="match status" value="1"/>
</dbReference>
<dbReference type="EMBL" id="AB024414">
    <property type="protein sequence ID" value="BAA82905.1"/>
    <property type="molecule type" value="Genomic_DNA"/>
</dbReference>
<evidence type="ECO:0000313" key="12">
    <source>
        <dbReference type="Proteomes" id="UP000133659"/>
    </source>
</evidence>
<keyword evidence="5" id="KW-1040">Host Golgi apparatus</keyword>
<evidence type="ECO:0000256" key="3">
    <source>
        <dbReference type="ARBA" id="ARBA00022580"/>
    </source>
</evidence>
<name>A0A1P7U064_9ALPH</name>
<keyword evidence="10" id="KW-0449">Lipoprotein</keyword>
<evidence type="ECO:0000256" key="9">
    <source>
        <dbReference type="ARBA" id="ARBA00023139"/>
    </source>
</evidence>
<dbReference type="GO" id="GO:0044423">
    <property type="term" value="C:virion component"/>
    <property type="evidence" value="ECO:0007669"/>
    <property type="project" value="UniProtKB-KW"/>
</dbReference>
<sequence>MGQAISVTELFRRCRKRNTVLTKTGHVIELDDEQYDTVDLDGLRSSDPLIHSDTVLAGSTCARGKTLFRFKDGREQCNDTL</sequence>
<keyword evidence="9" id="KW-0564">Palmitate</keyword>
<organism evidence="11 12">
    <name type="scientific">Marek's disease virus serotype 2 MDV2</name>
    <dbReference type="NCBI Taxonomy" id="36353"/>
    <lineage>
        <taxon>Viruses</taxon>
        <taxon>Duplodnaviria</taxon>
        <taxon>Heunggongvirae</taxon>
        <taxon>Peploviricota</taxon>
        <taxon>Herviviricetes</taxon>
        <taxon>Herpesvirales</taxon>
        <taxon>Orthoherpesviridae</taxon>
        <taxon>Alphaherpesvirinae</taxon>
        <taxon>Mardivirus</taxon>
        <taxon>Mardivirus gallidalpha3</taxon>
        <taxon>Gallid alphaherpesvirus 3</taxon>
    </lineage>
</organism>
<reference evidence="11 12" key="1">
    <citation type="submission" date="1999-02" db="EMBL/GenBank/DDBJ databases">
        <title>The complete DNA sequence and transcription map of the unique long genome region of Marek's disease virus type 2.</title>
        <authorList>
            <person name="Jang H."/>
            <person name="Cai J."/>
            <person name="Izumiya Y."/>
            <person name="Murakami Y."/>
            <person name="Mochizuki M."/>
            <person name="Song C."/>
            <person name="Lee Y."/>
            <person name="Kai C."/>
            <person name="Takahashi E."/>
            <person name="Mikami T."/>
        </authorList>
    </citation>
    <scope>NUCLEOTIDE SEQUENCE [LARGE SCALE GENOMIC DNA]</scope>
    <source>
        <strain evidence="11">HPRS24</strain>
    </source>
</reference>
<evidence type="ECO:0000256" key="5">
    <source>
        <dbReference type="ARBA" id="ARBA00022812"/>
    </source>
</evidence>
<evidence type="ECO:0000313" key="11">
    <source>
        <dbReference type="EMBL" id="BAA82905.1"/>
    </source>
</evidence>
<evidence type="ECO:0000256" key="10">
    <source>
        <dbReference type="ARBA" id="ARBA00023288"/>
    </source>
</evidence>
<keyword evidence="7" id="KW-1043">Host membrane</keyword>
<evidence type="ECO:0000256" key="8">
    <source>
        <dbReference type="ARBA" id="ARBA00023136"/>
    </source>
</evidence>